<reference evidence="9" key="1">
    <citation type="submission" date="2020-03" db="EMBL/GenBank/DDBJ databases">
        <authorList>
            <person name="Guo F."/>
        </authorList>
    </citation>
    <scope>NUCLEOTIDE SEQUENCE</scope>
    <source>
        <strain evidence="9">JCM 30134</strain>
    </source>
</reference>
<keyword evidence="7" id="KW-0812">Transmembrane</keyword>
<dbReference type="GO" id="GO:0016491">
    <property type="term" value="F:oxidoreductase activity"/>
    <property type="evidence" value="ECO:0007669"/>
    <property type="project" value="InterPro"/>
</dbReference>
<comment type="caution">
    <text evidence="9">The sequence shown here is derived from an EMBL/GenBank/DDBJ whole genome shotgun (WGS) entry which is preliminary data.</text>
</comment>
<keyword evidence="2" id="KW-0732">Signal</keyword>
<dbReference type="Pfam" id="PF01593">
    <property type="entry name" value="Amino_oxidase"/>
    <property type="match status" value="1"/>
</dbReference>
<evidence type="ECO:0000256" key="6">
    <source>
        <dbReference type="SAM" id="MobiDB-lite"/>
    </source>
</evidence>
<evidence type="ECO:0000259" key="8">
    <source>
        <dbReference type="Pfam" id="PF01593"/>
    </source>
</evidence>
<dbReference type="InterPro" id="IPR052206">
    <property type="entry name" value="Retinol_saturase"/>
</dbReference>
<keyword evidence="7" id="KW-0472">Membrane</keyword>
<evidence type="ECO:0000313" key="9">
    <source>
        <dbReference type="EMBL" id="NHO67574.1"/>
    </source>
</evidence>
<feature type="transmembrane region" description="Helical" evidence="7">
    <location>
        <begin position="525"/>
        <end position="552"/>
    </location>
</feature>
<dbReference type="SUPFAM" id="SSF51905">
    <property type="entry name" value="FAD/NAD(P)-binding domain"/>
    <property type="match status" value="1"/>
</dbReference>
<dbReference type="PANTHER" id="PTHR46091">
    <property type="entry name" value="BLR7054 PROTEIN"/>
    <property type="match status" value="1"/>
</dbReference>
<sequence length="572" mass="64324">MTATADTPLSDLDSASVNARGLTKPSKNFATTTSVRTGKRYRPGRASDHYDVVVIGSGIGGLTNAALLSLLGHKVCVLEQHYTAGGLTHAYEREGFEWDVGVHYIGEVHTEHSTIRRVFDVISEGRLQWAAMDPVYDRIIIGDESFDFVAGRARFVAGLVKKFPDEEAAIRAYVQLIRDISSGTPKFFAAQAMPRWMGQLYNRLRPWVVRKEFFQTTREVLESLTSNQKLISVLTGQWGDYGQVPRDAAFLMHALIAKHYLAGGAYPVGGASAIARSIIPTIQKSGGEVFTYADVEQVLVKDNRAYGVRMADGSKILADKIVSNAGFMNTVSRLLPPPVRQHYRMGAWAKKVERSNASLCLYAGFRGDAESLGLDSTNLWIYENGDHEGNLDRFCGDKEAAFPLVYVSFPSTKDPQWKERYPDKSTVEVVTFTKMDWFERWNGTTWQQRGEDYEAYKEALAQRLLEKLFEHRPQLREALEYYELSSPLSTQFYQRQERGEIYGLSHFVERFKQPFLHPQTPVKNFYMTGVDVMTAGVGGGLMAGVMTSMRMLGLRKMGRVKKLLMAYQADEL</sequence>
<dbReference type="Gene3D" id="3.50.50.60">
    <property type="entry name" value="FAD/NAD(P)-binding domain"/>
    <property type="match status" value="2"/>
</dbReference>
<keyword evidence="4" id="KW-0521">NADP</keyword>
<keyword evidence="1" id="KW-0285">Flavoprotein</keyword>
<feature type="region of interest" description="Disordered" evidence="6">
    <location>
        <begin position="16"/>
        <end position="42"/>
    </location>
</feature>
<evidence type="ECO:0000256" key="4">
    <source>
        <dbReference type="ARBA" id="ARBA00022857"/>
    </source>
</evidence>
<feature type="compositionally biased region" description="Polar residues" evidence="6">
    <location>
        <begin position="25"/>
        <end position="36"/>
    </location>
</feature>
<feature type="domain" description="Amine oxidase" evidence="8">
    <location>
        <begin position="59"/>
        <end position="551"/>
    </location>
</feature>
<dbReference type="EMBL" id="JAAONZ010000018">
    <property type="protein sequence ID" value="NHO67574.1"/>
    <property type="molecule type" value="Genomic_DNA"/>
</dbReference>
<proteinExistence type="predicted"/>
<evidence type="ECO:0000256" key="5">
    <source>
        <dbReference type="ARBA" id="ARBA00023027"/>
    </source>
</evidence>
<protein>
    <submittedName>
        <fullName evidence="9">NAD(P)-binding protein</fullName>
    </submittedName>
</protein>
<dbReference type="InterPro" id="IPR036188">
    <property type="entry name" value="FAD/NAD-bd_sf"/>
</dbReference>
<keyword evidence="10" id="KW-1185">Reference proteome</keyword>
<dbReference type="InterPro" id="IPR002937">
    <property type="entry name" value="Amino_oxidase"/>
</dbReference>
<keyword evidence="7" id="KW-1133">Transmembrane helix</keyword>
<evidence type="ECO:0000256" key="2">
    <source>
        <dbReference type="ARBA" id="ARBA00022729"/>
    </source>
</evidence>
<dbReference type="AlphaFoldDB" id="A0A9E5MNR3"/>
<organism evidence="9 10">
    <name type="scientific">Pseudomaricurvus hydrocarbonicus</name>
    <dbReference type="NCBI Taxonomy" id="1470433"/>
    <lineage>
        <taxon>Bacteria</taxon>
        <taxon>Pseudomonadati</taxon>
        <taxon>Pseudomonadota</taxon>
        <taxon>Gammaproteobacteria</taxon>
        <taxon>Cellvibrionales</taxon>
        <taxon>Cellvibrionaceae</taxon>
        <taxon>Pseudomaricurvus</taxon>
    </lineage>
</organism>
<keyword evidence="5" id="KW-0520">NAD</keyword>
<accession>A0A9E5MNR3</accession>
<evidence type="ECO:0000256" key="3">
    <source>
        <dbReference type="ARBA" id="ARBA00022827"/>
    </source>
</evidence>
<keyword evidence="3" id="KW-0274">FAD</keyword>
<dbReference type="PANTHER" id="PTHR46091:SF3">
    <property type="entry name" value="AMINE OXIDASE DOMAIN-CONTAINING PROTEIN"/>
    <property type="match status" value="1"/>
</dbReference>
<evidence type="ECO:0000313" key="10">
    <source>
        <dbReference type="Proteomes" id="UP000787472"/>
    </source>
</evidence>
<evidence type="ECO:0000256" key="7">
    <source>
        <dbReference type="SAM" id="Phobius"/>
    </source>
</evidence>
<evidence type="ECO:0000256" key="1">
    <source>
        <dbReference type="ARBA" id="ARBA00022630"/>
    </source>
</evidence>
<name>A0A9E5MNR3_9GAMM</name>
<dbReference type="RefSeq" id="WP_167190521.1">
    <property type="nucleotide sequence ID" value="NZ_JAAONZ010000018.1"/>
</dbReference>
<dbReference type="Proteomes" id="UP000787472">
    <property type="component" value="Unassembled WGS sequence"/>
</dbReference>
<gene>
    <name evidence="9" type="ORF">G8770_18670</name>
</gene>